<name>A0A7S6SVZ9_9PHYC</name>
<feature type="coiled-coil region" evidence="1">
    <location>
        <begin position="10"/>
        <end position="37"/>
    </location>
</feature>
<dbReference type="Pfam" id="PF19064">
    <property type="entry name" value="DUF5760"/>
    <property type="match status" value="1"/>
</dbReference>
<sequence length="125" mass="13865">MSQVTPTDELSNSVSKLVELNKQITEAREDIKVLVQAEKSLKLQVKKLMTDNSLDVINLKKGKISVRKSARKTGLNKTSVKEGLVTFFDGNEQQAEIALKVILDNLPVKETTSLALTGIKEKKQE</sequence>
<keyword evidence="1" id="KW-0175">Coiled coil</keyword>
<evidence type="ECO:0000256" key="1">
    <source>
        <dbReference type="SAM" id="Coils"/>
    </source>
</evidence>
<dbReference type="EMBL" id="MK522034">
    <property type="protein sequence ID" value="QOR60167.1"/>
    <property type="molecule type" value="Genomic_DNA"/>
</dbReference>
<accession>A0A7S6SVZ9</accession>
<organism evidence="2">
    <name type="scientific">Bathycoccus sp. RCC716 virus 1</name>
    <dbReference type="NCBI Taxonomy" id="2530038"/>
    <lineage>
        <taxon>Viruses</taxon>
        <taxon>Varidnaviria</taxon>
        <taxon>Bamfordvirae</taxon>
        <taxon>Nucleocytoviricota</taxon>
        <taxon>Megaviricetes</taxon>
        <taxon>Algavirales</taxon>
        <taxon>Phycodnaviridae</taxon>
        <taxon>Prasinovirus</taxon>
    </lineage>
</organism>
<evidence type="ECO:0000313" key="2">
    <source>
        <dbReference type="EMBL" id="QOR60167.1"/>
    </source>
</evidence>
<dbReference type="InterPro" id="IPR043918">
    <property type="entry name" value="DUF5760"/>
</dbReference>
<protein>
    <submittedName>
        <fullName evidence="2">Uncharacterized protein</fullName>
    </submittedName>
</protein>
<proteinExistence type="predicted"/>
<reference evidence="2" key="1">
    <citation type="submission" date="2019-02" db="EMBL/GenBank/DDBJ databases">
        <authorList>
            <person name="Bachy C."/>
            <person name="Yung C.-M."/>
            <person name="Roux S."/>
            <person name="Sullivan M.B."/>
            <person name="Worden A.Z."/>
        </authorList>
    </citation>
    <scope>NUCLEOTIDE SEQUENCE</scope>
    <source>
        <strain evidence="2">BII-V1</strain>
    </source>
</reference>